<dbReference type="Proteomes" id="UP001187192">
    <property type="component" value="Unassembled WGS sequence"/>
</dbReference>
<protein>
    <submittedName>
        <fullName evidence="2">Uncharacterized protein</fullName>
    </submittedName>
</protein>
<proteinExistence type="predicted"/>
<evidence type="ECO:0000313" key="3">
    <source>
        <dbReference type="Proteomes" id="UP001187192"/>
    </source>
</evidence>
<keyword evidence="3" id="KW-1185">Reference proteome</keyword>
<organism evidence="2 3">
    <name type="scientific">Ficus carica</name>
    <name type="common">Common fig</name>
    <dbReference type="NCBI Taxonomy" id="3494"/>
    <lineage>
        <taxon>Eukaryota</taxon>
        <taxon>Viridiplantae</taxon>
        <taxon>Streptophyta</taxon>
        <taxon>Embryophyta</taxon>
        <taxon>Tracheophyta</taxon>
        <taxon>Spermatophyta</taxon>
        <taxon>Magnoliopsida</taxon>
        <taxon>eudicotyledons</taxon>
        <taxon>Gunneridae</taxon>
        <taxon>Pentapetalae</taxon>
        <taxon>rosids</taxon>
        <taxon>fabids</taxon>
        <taxon>Rosales</taxon>
        <taxon>Moraceae</taxon>
        <taxon>Ficeae</taxon>
        <taxon>Ficus</taxon>
    </lineage>
</organism>
<feature type="region of interest" description="Disordered" evidence="1">
    <location>
        <begin position="34"/>
        <end position="62"/>
    </location>
</feature>
<dbReference type="EMBL" id="BTGU01000204">
    <property type="protein sequence ID" value="GMN64969.1"/>
    <property type="molecule type" value="Genomic_DNA"/>
</dbReference>
<sequence>MNGGVAVGGDWKREIEGEWRERMKGGVMEEEMGFQGEIGGENERSVNEKGSGGGPICNDPTT</sequence>
<evidence type="ECO:0000313" key="2">
    <source>
        <dbReference type="EMBL" id="GMN64969.1"/>
    </source>
</evidence>
<reference evidence="2" key="1">
    <citation type="submission" date="2023-07" db="EMBL/GenBank/DDBJ databases">
        <title>draft genome sequence of fig (Ficus carica).</title>
        <authorList>
            <person name="Takahashi T."/>
            <person name="Nishimura K."/>
        </authorList>
    </citation>
    <scope>NUCLEOTIDE SEQUENCE</scope>
</reference>
<gene>
    <name evidence="2" type="ORF">TIFTF001_034046</name>
</gene>
<comment type="caution">
    <text evidence="2">The sequence shown here is derived from an EMBL/GenBank/DDBJ whole genome shotgun (WGS) entry which is preliminary data.</text>
</comment>
<accession>A0AA88J7Y6</accession>
<evidence type="ECO:0000256" key="1">
    <source>
        <dbReference type="SAM" id="MobiDB-lite"/>
    </source>
</evidence>
<name>A0AA88J7Y6_FICCA</name>
<dbReference type="AlphaFoldDB" id="A0AA88J7Y6"/>